<reference evidence="2 3" key="1">
    <citation type="submission" date="2014-07" db="EMBL/GenBank/DDBJ databases">
        <authorList>
            <person name="McCorrison J."/>
            <person name="Sanka R."/>
            <person name="Torralba M."/>
            <person name="Gillis M."/>
            <person name="Haft D.H."/>
            <person name="Methe B."/>
            <person name="Sutton G."/>
            <person name="Nelson K.E."/>
        </authorList>
    </citation>
    <scope>NUCLEOTIDE SEQUENCE [LARGE SCALE GENOMIC DNA]</scope>
    <source>
        <strain evidence="2 3">S7-1-13</strain>
    </source>
</reference>
<dbReference type="RefSeq" id="WP_004826837.1">
    <property type="nucleotide sequence ID" value="NZ_JRMW01000031.1"/>
</dbReference>
<evidence type="ECO:0000313" key="3">
    <source>
        <dbReference type="Proteomes" id="UP000029579"/>
    </source>
</evidence>
<evidence type="ECO:0000313" key="2">
    <source>
        <dbReference type="EMBL" id="KGF04357.1"/>
    </source>
</evidence>
<protein>
    <submittedName>
        <fullName evidence="2">Toxin</fullName>
    </submittedName>
</protein>
<name>A0A095YCR7_9FIRM</name>
<comment type="caution">
    <text evidence="2">The sequence shown here is derived from an EMBL/GenBank/DDBJ whole genome shotgun (WGS) entry which is preliminary data.</text>
</comment>
<dbReference type="InterPro" id="IPR010359">
    <property type="entry name" value="IrrE_HExxH"/>
</dbReference>
<proteinExistence type="predicted"/>
<dbReference type="Pfam" id="PF06114">
    <property type="entry name" value="Peptidase_M78"/>
    <property type="match status" value="1"/>
</dbReference>
<organism evidence="2 3">
    <name type="scientific">Anaerococcus lactolyticus S7-1-13</name>
    <dbReference type="NCBI Taxonomy" id="1284686"/>
    <lineage>
        <taxon>Bacteria</taxon>
        <taxon>Bacillati</taxon>
        <taxon>Bacillota</taxon>
        <taxon>Tissierellia</taxon>
        <taxon>Tissierellales</taxon>
        <taxon>Peptoniphilaceae</taxon>
        <taxon>Anaerococcus</taxon>
    </lineage>
</organism>
<dbReference type="OrthoDB" id="9816277at2"/>
<dbReference type="Proteomes" id="UP000029579">
    <property type="component" value="Unassembled WGS sequence"/>
</dbReference>
<dbReference type="AlphaFoldDB" id="A0A095YCR7"/>
<dbReference type="PANTHER" id="PTHR43236:SF1">
    <property type="entry name" value="BLL7220 PROTEIN"/>
    <property type="match status" value="1"/>
</dbReference>
<accession>A0A095YCR7</accession>
<feature type="domain" description="IrrE N-terminal-like" evidence="1">
    <location>
        <begin position="29"/>
        <end position="142"/>
    </location>
</feature>
<gene>
    <name evidence="2" type="ORF">HMPREF1630_04035</name>
</gene>
<dbReference type="eggNOG" id="COG2856">
    <property type="taxonomic scope" value="Bacteria"/>
</dbReference>
<dbReference type="Gene3D" id="1.10.10.2910">
    <property type="match status" value="1"/>
</dbReference>
<dbReference type="EMBL" id="JRMW01000031">
    <property type="protein sequence ID" value="KGF04357.1"/>
    <property type="molecule type" value="Genomic_DNA"/>
</dbReference>
<evidence type="ECO:0000259" key="1">
    <source>
        <dbReference type="Pfam" id="PF06114"/>
    </source>
</evidence>
<dbReference type="PANTHER" id="PTHR43236">
    <property type="entry name" value="ANTITOXIN HIGA1"/>
    <property type="match status" value="1"/>
</dbReference>
<dbReference type="InterPro" id="IPR052345">
    <property type="entry name" value="Rad_response_metalloprotease"/>
</dbReference>
<sequence length="183" mass="21780">MAYSYDQIYEDVLDLIKTHKTRDPRQILEERGVHIIPFKENTKLLGMYKIIMDSRFVFYNPYVDYRILNMVFAHELGHDIYHQANAKDTLVEYEIFDIKSEMEIEANIFAAHLLLDEKRLMDDIIEGYTYNELASMHDVNVNLMIFKLNEMHRMGMPIRKEGPSQADFFKEIDGKDLKNLRSY</sequence>